<name>A0A072TCN7_MEDTR</name>
<evidence type="ECO:0000313" key="5">
    <source>
        <dbReference type="Proteomes" id="UP000002051"/>
    </source>
</evidence>
<dbReference type="Gene3D" id="1.10.10.60">
    <property type="entry name" value="Homeodomain-like"/>
    <property type="match status" value="1"/>
</dbReference>
<sequence length="450" mass="49869">MIDECLRDWTLDARPEIQAIVTQAFATDKEGQINTGRVLALRRLDITDPRWLEAMRAIGEALQVIGSKSYVRVYERVGDTDQYVQIPLDIANAGPDQPRSGRNGPDESRFRLCTGGSPGGHHKVPAEGRHRDAHGLRRVQCWRTTQSSNRRAATEAPDVSGVPLPHRLTAMRDHNTKATELCEQMSAIEKLGAAIEAALDEAPVSDVLSVLTGAFVGLAVELVRRHGHDVIQEIKVNGGQQRDITIHAPKEPGAVDIGKKESAAALSIPELERVLEHLKRCGFKVRSKKGARGQADDEQSKMIRGLWLELADRGVVQNRSEEALGAFVKRMTHVDALEWLSSAQASRVAQALIELADIGADQANQLGREIADRMAGHWGGQNIYFPMGVSYRLSQRDRQIFDEFRGDNHAELARKFGVSLQWIYKIIKAVRREEIAARQRDLFASPTSAD</sequence>
<dbReference type="SUPFAM" id="SSF46689">
    <property type="entry name" value="Homeodomain-like"/>
    <property type="match status" value="1"/>
</dbReference>
<proteinExistence type="predicted"/>
<reference evidence="4" key="3">
    <citation type="submission" date="2015-06" db="UniProtKB">
        <authorList>
            <consortium name="EnsemblPlants"/>
        </authorList>
    </citation>
    <scope>IDENTIFICATION</scope>
    <source>
        <strain evidence="4">cv. Jemalong A17</strain>
    </source>
</reference>
<dbReference type="HOGENOM" id="CLU_608867_0_0_1"/>
<evidence type="ECO:0000313" key="3">
    <source>
        <dbReference type="EMBL" id="KEH15309.1"/>
    </source>
</evidence>
<gene>
    <name evidence="3" type="ORF">MTR_1413s0010</name>
</gene>
<dbReference type="InterPro" id="IPR009057">
    <property type="entry name" value="Homeodomain-like_sf"/>
</dbReference>
<dbReference type="AlphaFoldDB" id="A0A072TCN7"/>
<dbReference type="PANTHER" id="PTHR37812:SF1">
    <property type="entry name" value="MU-LIKE PROPHAGE FLUMU PROTEIN C"/>
    <property type="match status" value="1"/>
</dbReference>
<evidence type="ECO:0000313" key="4">
    <source>
        <dbReference type="EnsemblPlants" id="KEH15309"/>
    </source>
</evidence>
<reference evidence="3 5" key="2">
    <citation type="journal article" date="2014" name="BMC Genomics">
        <title>An improved genome release (version Mt4.0) for the model legume Medicago truncatula.</title>
        <authorList>
            <person name="Tang H."/>
            <person name="Krishnakumar V."/>
            <person name="Bidwell S."/>
            <person name="Rosen B."/>
            <person name="Chan A."/>
            <person name="Zhou S."/>
            <person name="Gentzbittel L."/>
            <person name="Childs K.L."/>
            <person name="Yandell M."/>
            <person name="Gundlach H."/>
            <person name="Mayer K.F."/>
            <person name="Schwartz D.C."/>
            <person name="Town C.D."/>
        </authorList>
    </citation>
    <scope>GENOME REANNOTATION</scope>
    <source>
        <strain evidence="3">A17</strain>
        <strain evidence="4 5">cv. Jemalong A17</strain>
    </source>
</reference>
<reference evidence="3 5" key="1">
    <citation type="journal article" date="2011" name="Nature">
        <title>The Medicago genome provides insight into the evolution of rhizobial symbioses.</title>
        <authorList>
            <person name="Young N.D."/>
            <person name="Debelle F."/>
            <person name="Oldroyd G.E."/>
            <person name="Geurts R."/>
            <person name="Cannon S.B."/>
            <person name="Udvardi M.K."/>
            <person name="Benedito V.A."/>
            <person name="Mayer K.F."/>
            <person name="Gouzy J."/>
            <person name="Schoof H."/>
            <person name="Van de Peer Y."/>
            <person name="Proost S."/>
            <person name="Cook D.R."/>
            <person name="Meyers B.C."/>
            <person name="Spannagl M."/>
            <person name="Cheung F."/>
            <person name="De Mita S."/>
            <person name="Krishnakumar V."/>
            <person name="Gundlach H."/>
            <person name="Zhou S."/>
            <person name="Mudge J."/>
            <person name="Bharti A.K."/>
            <person name="Murray J.D."/>
            <person name="Naoumkina M.A."/>
            <person name="Rosen B."/>
            <person name="Silverstein K.A."/>
            <person name="Tang H."/>
            <person name="Rombauts S."/>
            <person name="Zhao P.X."/>
            <person name="Zhou P."/>
            <person name="Barbe V."/>
            <person name="Bardou P."/>
            <person name="Bechner M."/>
            <person name="Bellec A."/>
            <person name="Berger A."/>
            <person name="Berges H."/>
            <person name="Bidwell S."/>
            <person name="Bisseling T."/>
            <person name="Choisne N."/>
            <person name="Couloux A."/>
            <person name="Denny R."/>
            <person name="Deshpande S."/>
            <person name="Dai X."/>
            <person name="Doyle J.J."/>
            <person name="Dudez A.M."/>
            <person name="Farmer A.D."/>
            <person name="Fouteau S."/>
            <person name="Franken C."/>
            <person name="Gibelin C."/>
            <person name="Gish J."/>
            <person name="Goldstein S."/>
            <person name="Gonzalez A.J."/>
            <person name="Green P.J."/>
            <person name="Hallab A."/>
            <person name="Hartog M."/>
            <person name="Hua A."/>
            <person name="Humphray S.J."/>
            <person name="Jeong D.H."/>
            <person name="Jing Y."/>
            <person name="Jocker A."/>
            <person name="Kenton S.M."/>
            <person name="Kim D.J."/>
            <person name="Klee K."/>
            <person name="Lai H."/>
            <person name="Lang C."/>
            <person name="Lin S."/>
            <person name="Macmil S.L."/>
            <person name="Magdelenat G."/>
            <person name="Matthews L."/>
            <person name="McCorrison J."/>
            <person name="Monaghan E.L."/>
            <person name="Mun J.H."/>
            <person name="Najar F.Z."/>
            <person name="Nicholson C."/>
            <person name="Noirot C."/>
            <person name="O'Bleness M."/>
            <person name="Paule C.R."/>
            <person name="Poulain J."/>
            <person name="Prion F."/>
            <person name="Qin B."/>
            <person name="Qu C."/>
            <person name="Retzel E.F."/>
            <person name="Riddle C."/>
            <person name="Sallet E."/>
            <person name="Samain S."/>
            <person name="Samson N."/>
            <person name="Sanders I."/>
            <person name="Saurat O."/>
            <person name="Scarpelli C."/>
            <person name="Schiex T."/>
            <person name="Segurens B."/>
            <person name="Severin A.J."/>
            <person name="Sherrier D.J."/>
            <person name="Shi R."/>
            <person name="Sims S."/>
            <person name="Singer S.R."/>
            <person name="Sinharoy S."/>
            <person name="Sterck L."/>
            <person name="Viollet A."/>
            <person name="Wang B.B."/>
            <person name="Wang K."/>
            <person name="Wang M."/>
            <person name="Wang X."/>
            <person name="Warfsmann J."/>
            <person name="Weissenbach J."/>
            <person name="White D.D."/>
            <person name="White J.D."/>
            <person name="Wiley G.B."/>
            <person name="Wincker P."/>
            <person name="Xing Y."/>
            <person name="Yang L."/>
            <person name="Yao Z."/>
            <person name="Ying F."/>
            <person name="Zhai J."/>
            <person name="Zhou L."/>
            <person name="Zuber A."/>
            <person name="Denarie J."/>
            <person name="Dixon R.A."/>
            <person name="May G.D."/>
            <person name="Schwartz D.C."/>
            <person name="Rogers J."/>
            <person name="Quetier F."/>
            <person name="Town C.D."/>
            <person name="Roe B.A."/>
        </authorList>
    </citation>
    <scope>NUCLEOTIDE SEQUENCE [LARGE SCALE GENOMIC DNA]</scope>
    <source>
        <strain evidence="3">A17</strain>
        <strain evidence="4 5">cv. Jemalong A17</strain>
    </source>
</reference>
<dbReference type="Proteomes" id="UP000002051">
    <property type="component" value="Unassembled WGS sequence"/>
</dbReference>
<dbReference type="InterPro" id="IPR052411">
    <property type="entry name" value="c-mor_Regulatory_Protein"/>
</dbReference>
<evidence type="ECO:0000259" key="2">
    <source>
        <dbReference type="Pfam" id="PF08765"/>
    </source>
</evidence>
<organism evidence="3 5">
    <name type="scientific">Medicago truncatula</name>
    <name type="common">Barrel medic</name>
    <name type="synonym">Medicago tribuloides</name>
    <dbReference type="NCBI Taxonomy" id="3880"/>
    <lineage>
        <taxon>Eukaryota</taxon>
        <taxon>Viridiplantae</taxon>
        <taxon>Streptophyta</taxon>
        <taxon>Embryophyta</taxon>
        <taxon>Tracheophyta</taxon>
        <taxon>Spermatophyta</taxon>
        <taxon>Magnoliopsida</taxon>
        <taxon>eudicotyledons</taxon>
        <taxon>Gunneridae</taxon>
        <taxon>Pentapetalae</taxon>
        <taxon>rosids</taxon>
        <taxon>fabids</taxon>
        <taxon>Fabales</taxon>
        <taxon>Fabaceae</taxon>
        <taxon>Papilionoideae</taxon>
        <taxon>50 kb inversion clade</taxon>
        <taxon>NPAAA clade</taxon>
        <taxon>Hologalegina</taxon>
        <taxon>IRL clade</taxon>
        <taxon>Trifolieae</taxon>
        <taxon>Medicago</taxon>
    </lineage>
</organism>
<evidence type="ECO:0000256" key="1">
    <source>
        <dbReference type="SAM" id="MobiDB-lite"/>
    </source>
</evidence>
<dbReference type="InterPro" id="IPR014875">
    <property type="entry name" value="Mor_transcription_activator"/>
</dbReference>
<dbReference type="EnsemblPlants" id="KEH15309">
    <property type="protein sequence ID" value="KEH15309"/>
    <property type="gene ID" value="MTR_1413s0010"/>
</dbReference>
<protein>
    <submittedName>
        <fullName evidence="3">Mor family transcriptional regulator</fullName>
    </submittedName>
</protein>
<dbReference type="Pfam" id="PF08765">
    <property type="entry name" value="Mor"/>
    <property type="match status" value="1"/>
</dbReference>
<dbReference type="Pfam" id="PF11363">
    <property type="entry name" value="DUF3164"/>
    <property type="match status" value="1"/>
</dbReference>
<feature type="region of interest" description="Disordered" evidence="1">
    <location>
        <begin position="145"/>
        <end position="165"/>
    </location>
</feature>
<keyword evidence="5" id="KW-1185">Reference proteome</keyword>
<dbReference type="EMBL" id="KL404137">
    <property type="protein sequence ID" value="KEH15309.1"/>
    <property type="molecule type" value="Genomic_DNA"/>
</dbReference>
<feature type="domain" description="Mor transcription activator" evidence="2">
    <location>
        <begin position="346"/>
        <end position="442"/>
    </location>
</feature>
<dbReference type="InterPro" id="IPR021505">
    <property type="entry name" value="Phage_B3_Orf6"/>
</dbReference>
<dbReference type="PANTHER" id="PTHR37812">
    <property type="entry name" value="MU-LIKE PROPHAGE FLUMU PROTEIN C"/>
    <property type="match status" value="1"/>
</dbReference>
<accession>A0A072TCN7</accession>